<evidence type="ECO:0000313" key="6">
    <source>
        <dbReference type="EMBL" id="KTD85431.1"/>
    </source>
</evidence>
<comment type="caution">
    <text evidence="6">The sequence shown here is derived from an EMBL/GenBank/DDBJ whole genome shotgun (WGS) entry which is preliminary data.</text>
</comment>
<dbReference type="InterPro" id="IPR027417">
    <property type="entry name" value="P-loop_NTPase"/>
</dbReference>
<dbReference type="Pfam" id="PF00005">
    <property type="entry name" value="ABC_tran"/>
    <property type="match status" value="1"/>
</dbReference>
<gene>
    <name evidence="6" type="ORF">UQ64_18125</name>
</gene>
<name>A0A0W1AVU5_9BACL</name>
<evidence type="ECO:0000256" key="3">
    <source>
        <dbReference type="ARBA" id="ARBA00022741"/>
    </source>
</evidence>
<dbReference type="GO" id="GO:0005524">
    <property type="term" value="F:ATP binding"/>
    <property type="evidence" value="ECO:0007669"/>
    <property type="project" value="UniProtKB-KW"/>
</dbReference>
<feature type="domain" description="ABC transporter" evidence="5">
    <location>
        <begin position="3"/>
        <end position="231"/>
    </location>
</feature>
<dbReference type="AlphaFoldDB" id="A0A0W1AVU5"/>
<keyword evidence="2" id="KW-0813">Transport</keyword>
<dbReference type="PROSITE" id="PS50893">
    <property type="entry name" value="ABC_TRANSPORTER_2"/>
    <property type="match status" value="1"/>
</dbReference>
<evidence type="ECO:0000259" key="5">
    <source>
        <dbReference type="PROSITE" id="PS50893"/>
    </source>
</evidence>
<protein>
    <recommendedName>
        <fullName evidence="5">ABC transporter domain-containing protein</fullName>
    </recommendedName>
</protein>
<dbReference type="PANTHER" id="PTHR43335:SF2">
    <property type="entry name" value="ABC TRANSPORTER, ATP-BINDING PROTEIN"/>
    <property type="match status" value="1"/>
</dbReference>
<dbReference type="PROSITE" id="PS00211">
    <property type="entry name" value="ABC_TRANSPORTER_1"/>
    <property type="match status" value="1"/>
</dbReference>
<keyword evidence="3" id="KW-0547">Nucleotide-binding</keyword>
<dbReference type="Gene3D" id="3.40.50.300">
    <property type="entry name" value="P-loop containing nucleotide triphosphate hydrolases"/>
    <property type="match status" value="1"/>
</dbReference>
<evidence type="ECO:0000256" key="1">
    <source>
        <dbReference type="ARBA" id="ARBA00005417"/>
    </source>
</evidence>
<dbReference type="InterPro" id="IPR003593">
    <property type="entry name" value="AAA+_ATPase"/>
</dbReference>
<sequence>MNIKIDQLEKSYKKKKALYPLSLSLNTGIYGLLGPNGAGKSTLMNILATVEKPTHGKVMVDNQEIWQIEKIYKSKLGYLPQTFGMMPELTGREFLMYIASLKGISSKEAANNIQSLLQQVNLTEVADNALHSYSGGMKQRIGICQALLNRPSFLLLDEPTVGLDPDERIHFKHLILKQAEHSTVLLSTHIVSDVEALATHIIVMKHGRVLATGKVNELKQAVKGMIWKVPNKSHSSLSYPHIIGSNHMNNDGFEETKVISFVSPSPQAIPVEATLEDVYLYNIHKDKLSTDNSNINNNLNGQDGWIG</sequence>
<keyword evidence="4" id="KW-0067">ATP-binding</keyword>
<organism evidence="6 7">
    <name type="scientific">Paenibacillus etheri</name>
    <dbReference type="NCBI Taxonomy" id="1306852"/>
    <lineage>
        <taxon>Bacteria</taxon>
        <taxon>Bacillati</taxon>
        <taxon>Bacillota</taxon>
        <taxon>Bacilli</taxon>
        <taxon>Bacillales</taxon>
        <taxon>Paenibacillaceae</taxon>
        <taxon>Paenibacillus</taxon>
    </lineage>
</organism>
<keyword evidence="7" id="KW-1185">Reference proteome</keyword>
<comment type="similarity">
    <text evidence="1">Belongs to the ABC transporter superfamily.</text>
</comment>
<dbReference type="PANTHER" id="PTHR43335">
    <property type="entry name" value="ABC TRANSPORTER, ATP-BINDING PROTEIN"/>
    <property type="match status" value="1"/>
</dbReference>
<dbReference type="InterPro" id="IPR017871">
    <property type="entry name" value="ABC_transporter-like_CS"/>
</dbReference>
<dbReference type="GO" id="GO:0016887">
    <property type="term" value="F:ATP hydrolysis activity"/>
    <property type="evidence" value="ECO:0007669"/>
    <property type="project" value="InterPro"/>
</dbReference>
<dbReference type="RefSeq" id="WP_060624286.1">
    <property type="nucleotide sequence ID" value="NZ_LCZJ02000026.1"/>
</dbReference>
<dbReference type="InterPro" id="IPR003439">
    <property type="entry name" value="ABC_transporter-like_ATP-bd"/>
</dbReference>
<dbReference type="OrthoDB" id="9804819at2"/>
<evidence type="ECO:0000313" key="7">
    <source>
        <dbReference type="Proteomes" id="UP000054709"/>
    </source>
</evidence>
<dbReference type="SMART" id="SM00382">
    <property type="entry name" value="AAA"/>
    <property type="match status" value="1"/>
</dbReference>
<dbReference type="EMBL" id="LCZJ02000026">
    <property type="protein sequence ID" value="KTD85431.1"/>
    <property type="molecule type" value="Genomic_DNA"/>
</dbReference>
<reference evidence="6 7" key="1">
    <citation type="journal article" date="2015" name="Int. Biodeterior. Biodegradation">
        <title>Physiological and genetic screening methods for the isolation of methyl tert-butyl ether-degrading bacteria for bioremediation purposes.</title>
        <authorList>
            <person name="Guisado I.M."/>
            <person name="Purswani J."/>
            <person name="Gonzalez Lopez J."/>
            <person name="Pozo C."/>
        </authorList>
    </citation>
    <scope>NUCLEOTIDE SEQUENCE [LARGE SCALE GENOMIC DNA]</scope>
    <source>
        <strain evidence="6 7">SH7</strain>
    </source>
</reference>
<dbReference type="Proteomes" id="UP000054709">
    <property type="component" value="Unassembled WGS sequence"/>
</dbReference>
<dbReference type="SUPFAM" id="SSF52540">
    <property type="entry name" value="P-loop containing nucleoside triphosphate hydrolases"/>
    <property type="match status" value="1"/>
</dbReference>
<accession>A0A0W1AVU5</accession>
<proteinExistence type="inferred from homology"/>
<evidence type="ECO:0000256" key="2">
    <source>
        <dbReference type="ARBA" id="ARBA00022448"/>
    </source>
</evidence>
<evidence type="ECO:0000256" key="4">
    <source>
        <dbReference type="ARBA" id="ARBA00022840"/>
    </source>
</evidence>